<name>A0A1I7HYK5_9BURK</name>
<dbReference type="AlphaFoldDB" id="A0A1I7HYK5"/>
<keyword evidence="4" id="KW-1185">Reference proteome</keyword>
<accession>A0A1I7HYK5</accession>
<dbReference type="PROSITE" id="PS51257">
    <property type="entry name" value="PROKAR_LIPOPROTEIN"/>
    <property type="match status" value="1"/>
</dbReference>
<dbReference type="InterPro" id="IPR007314">
    <property type="entry name" value="Cofac_haem-bd_dom"/>
</dbReference>
<organism evidence="3 4">
    <name type="scientific">Paenacidovorax caeni</name>
    <dbReference type="NCBI Taxonomy" id="343013"/>
    <lineage>
        <taxon>Bacteria</taxon>
        <taxon>Pseudomonadati</taxon>
        <taxon>Pseudomonadota</taxon>
        <taxon>Betaproteobacteria</taxon>
        <taxon>Burkholderiales</taxon>
        <taxon>Comamonadaceae</taxon>
        <taxon>Paenacidovorax</taxon>
    </lineage>
</organism>
<dbReference type="RefSeq" id="WP_054256335.1">
    <property type="nucleotide sequence ID" value="NZ_CYIG01000017.1"/>
</dbReference>
<dbReference type="OrthoDB" id="9795827at2"/>
<keyword evidence="1" id="KW-0732">Signal</keyword>
<dbReference type="EMBL" id="FPBX01000013">
    <property type="protein sequence ID" value="SFU65808.1"/>
    <property type="molecule type" value="Genomic_DNA"/>
</dbReference>
<evidence type="ECO:0000256" key="1">
    <source>
        <dbReference type="SAM" id="SignalP"/>
    </source>
</evidence>
<dbReference type="SUPFAM" id="SSF159501">
    <property type="entry name" value="EreA/ChaN-like"/>
    <property type="match status" value="1"/>
</dbReference>
<dbReference type="Pfam" id="PF04187">
    <property type="entry name" value="Cofac_haem_bdg"/>
    <property type="match status" value="1"/>
</dbReference>
<evidence type="ECO:0000313" key="4">
    <source>
        <dbReference type="Proteomes" id="UP000183656"/>
    </source>
</evidence>
<proteinExistence type="predicted"/>
<dbReference type="Proteomes" id="UP000183656">
    <property type="component" value="Unassembled WGS sequence"/>
</dbReference>
<dbReference type="Gene3D" id="3.40.50.11550">
    <property type="match status" value="1"/>
</dbReference>
<dbReference type="STRING" id="343013.SAMN04489707_101333"/>
<reference evidence="3 4" key="1">
    <citation type="submission" date="2016-10" db="EMBL/GenBank/DDBJ databases">
        <authorList>
            <person name="de Groot N.N."/>
        </authorList>
    </citation>
    <scope>NUCLEOTIDE SEQUENCE [LARGE SCALE GENOMIC DNA]</scope>
    <source>
        <strain evidence="3 4">R-24608</strain>
    </source>
</reference>
<feature type="signal peptide" evidence="1">
    <location>
        <begin position="1"/>
        <end position="23"/>
    </location>
</feature>
<feature type="chain" id="PRO_5010180498" evidence="1">
    <location>
        <begin position="24"/>
        <end position="290"/>
    </location>
</feature>
<dbReference type="Gene3D" id="1.10.8.760">
    <property type="entry name" value="Haem-binding uptake, Tiki superfamily, ChaN, domain 2"/>
    <property type="match status" value="1"/>
</dbReference>
<evidence type="ECO:0000259" key="2">
    <source>
        <dbReference type="Pfam" id="PF04187"/>
    </source>
</evidence>
<dbReference type="CDD" id="cd14727">
    <property type="entry name" value="ChanN-like"/>
    <property type="match status" value="1"/>
</dbReference>
<feature type="domain" description="Haem-binding uptake Tiki superfamily ChaN" evidence="2">
    <location>
        <begin position="44"/>
        <end position="224"/>
    </location>
</feature>
<evidence type="ECO:0000313" key="3">
    <source>
        <dbReference type="EMBL" id="SFU65808.1"/>
    </source>
</evidence>
<gene>
    <name evidence="3" type="ORF">SAMN04489707_101333</name>
</gene>
<sequence>MSQPSIRRLAASVLPLALLCACAATRPLDPAWRDALSAQPPTALLLLGEQHDAPEHQQWEQATVQWLAQRGQLAALVIEMAEAGASTEGLPPTASEAEVRGALRWPDEAWPWADYGPVVMAAVRAGAPVLGGNLPRARLASARRDAALEARLPPEALARQQADVREGHCGLLPEGQVPAMARIQLARDQSLAETALQALRPGRTVVLAAGHQHVQRSLGVPAWLPHGLDYKVAIAQAGQARTAIEKEADYIQKTPALPARDYCAELRAQWSSVPAPAATPASAPAAAAAP</sequence>
<protein>
    <submittedName>
        <fullName evidence="3">Uncharacterized iron-regulated protein</fullName>
    </submittedName>
</protein>